<dbReference type="GO" id="GO:0004674">
    <property type="term" value="F:protein serine/threonine kinase activity"/>
    <property type="evidence" value="ECO:0007669"/>
    <property type="project" value="TreeGrafter"/>
</dbReference>
<sequence>HALSIPEGRSVSNLASPISISTSVGSAPWPPIRNTGPGSARSSRRSASATTSISPAHAFLTGLTRADPEPSPDDPKPDDEGQEIGPDDDRWVVGRTISRGGFGVVKEVQSISAAGVPIARAVKVVRKAIPDRSASENERAQQSLEHEVSVWRHLIHHHILRLRTVHETEYATYCFMDLVVGGTLHDVVIQSRQAVGGGLSPDTARLYSYQLASALRYLHQDVRVCHRDIKLENCLVDRSGSEVRLLLCDFGLADFIDNVPGDKSYQALKHAAAEMGKPTTSSVIGTLEYASPRGLSVRRKLFETAGDMWAFGIVVYTLCTGDLPFRGPFPAATVERIMRADWDETILRAAVEQGGGVADEVVELTKGCLELDMEKRLDIGHALQCAWFK</sequence>
<dbReference type="PROSITE" id="PS00108">
    <property type="entry name" value="PROTEIN_KINASE_ST"/>
    <property type="match status" value="1"/>
</dbReference>
<dbReference type="GO" id="GO:0000226">
    <property type="term" value="P:microtubule cytoskeleton organization"/>
    <property type="evidence" value="ECO:0007669"/>
    <property type="project" value="TreeGrafter"/>
</dbReference>
<dbReference type="InterPro" id="IPR008271">
    <property type="entry name" value="Ser/Thr_kinase_AS"/>
</dbReference>
<dbReference type="SUPFAM" id="SSF56112">
    <property type="entry name" value="Protein kinase-like (PK-like)"/>
    <property type="match status" value="1"/>
</dbReference>
<dbReference type="InterPro" id="IPR011009">
    <property type="entry name" value="Kinase-like_dom_sf"/>
</dbReference>
<dbReference type="Proteomes" id="UP000799421">
    <property type="component" value="Unassembled WGS sequence"/>
</dbReference>
<keyword evidence="5" id="KW-0808">Transferase</keyword>
<evidence type="ECO:0000256" key="1">
    <source>
        <dbReference type="ARBA" id="ARBA00022741"/>
    </source>
</evidence>
<accession>A0A6A7C733</accession>
<protein>
    <submittedName>
        <fullName evidence="5">Kinase-like protein</fullName>
    </submittedName>
</protein>
<dbReference type="SMART" id="SM00220">
    <property type="entry name" value="S_TKc"/>
    <property type="match status" value="1"/>
</dbReference>
<dbReference type="AlphaFoldDB" id="A0A6A7C733"/>
<dbReference type="Pfam" id="PF00069">
    <property type="entry name" value="Pkinase"/>
    <property type="match status" value="1"/>
</dbReference>
<name>A0A6A7C733_9PEZI</name>
<dbReference type="GO" id="GO:0005524">
    <property type="term" value="F:ATP binding"/>
    <property type="evidence" value="ECO:0007669"/>
    <property type="project" value="UniProtKB-KW"/>
</dbReference>
<dbReference type="OrthoDB" id="4062651at2759"/>
<keyword evidence="5" id="KW-0418">Kinase</keyword>
<feature type="non-terminal residue" evidence="5">
    <location>
        <position position="1"/>
    </location>
</feature>
<feature type="domain" description="Protein kinase" evidence="4">
    <location>
        <begin position="91"/>
        <end position="388"/>
    </location>
</feature>
<keyword evidence="1" id="KW-0547">Nucleotide-binding</keyword>
<dbReference type="InterPro" id="IPR000719">
    <property type="entry name" value="Prot_kinase_dom"/>
</dbReference>
<keyword evidence="6" id="KW-1185">Reference proteome</keyword>
<dbReference type="Gene3D" id="1.10.510.10">
    <property type="entry name" value="Transferase(Phosphotransferase) domain 1"/>
    <property type="match status" value="1"/>
</dbReference>
<dbReference type="PROSITE" id="PS50011">
    <property type="entry name" value="PROTEIN_KINASE_DOM"/>
    <property type="match status" value="1"/>
</dbReference>
<proteinExistence type="predicted"/>
<dbReference type="GO" id="GO:0035556">
    <property type="term" value="P:intracellular signal transduction"/>
    <property type="evidence" value="ECO:0007669"/>
    <property type="project" value="TreeGrafter"/>
</dbReference>
<gene>
    <name evidence="5" type="ORF">K470DRAFT_197596</name>
</gene>
<dbReference type="EMBL" id="MU005962">
    <property type="protein sequence ID" value="KAF2863250.1"/>
    <property type="molecule type" value="Genomic_DNA"/>
</dbReference>
<dbReference type="GO" id="GO:0005737">
    <property type="term" value="C:cytoplasm"/>
    <property type="evidence" value="ECO:0007669"/>
    <property type="project" value="TreeGrafter"/>
</dbReference>
<evidence type="ECO:0000259" key="4">
    <source>
        <dbReference type="PROSITE" id="PS50011"/>
    </source>
</evidence>
<evidence type="ECO:0000256" key="3">
    <source>
        <dbReference type="SAM" id="MobiDB-lite"/>
    </source>
</evidence>
<evidence type="ECO:0000256" key="2">
    <source>
        <dbReference type="ARBA" id="ARBA00022840"/>
    </source>
</evidence>
<dbReference type="PANTHER" id="PTHR24346:SF76">
    <property type="entry name" value="NON-SPECIFIC SERINE_THREONINE PROTEIN KINASE"/>
    <property type="match status" value="1"/>
</dbReference>
<feature type="compositionally biased region" description="Polar residues" evidence="3">
    <location>
        <begin position="10"/>
        <end position="25"/>
    </location>
</feature>
<feature type="non-terminal residue" evidence="5">
    <location>
        <position position="389"/>
    </location>
</feature>
<reference evidence="5" key="1">
    <citation type="journal article" date="2020" name="Stud. Mycol.">
        <title>101 Dothideomycetes genomes: a test case for predicting lifestyles and emergence of pathogens.</title>
        <authorList>
            <person name="Haridas S."/>
            <person name="Albert R."/>
            <person name="Binder M."/>
            <person name="Bloem J."/>
            <person name="Labutti K."/>
            <person name="Salamov A."/>
            <person name="Andreopoulos B."/>
            <person name="Baker S."/>
            <person name="Barry K."/>
            <person name="Bills G."/>
            <person name="Bluhm B."/>
            <person name="Cannon C."/>
            <person name="Castanera R."/>
            <person name="Culley D."/>
            <person name="Daum C."/>
            <person name="Ezra D."/>
            <person name="Gonzalez J."/>
            <person name="Henrissat B."/>
            <person name="Kuo A."/>
            <person name="Liang C."/>
            <person name="Lipzen A."/>
            <person name="Lutzoni F."/>
            <person name="Magnuson J."/>
            <person name="Mondo S."/>
            <person name="Nolan M."/>
            <person name="Ohm R."/>
            <person name="Pangilinan J."/>
            <person name="Park H.-J."/>
            <person name="Ramirez L."/>
            <person name="Alfaro M."/>
            <person name="Sun H."/>
            <person name="Tritt A."/>
            <person name="Yoshinaga Y."/>
            <person name="Zwiers L.-H."/>
            <person name="Turgeon B."/>
            <person name="Goodwin S."/>
            <person name="Spatafora J."/>
            <person name="Crous P."/>
            <person name="Grigoriev I."/>
        </authorList>
    </citation>
    <scope>NUCLEOTIDE SEQUENCE</scope>
    <source>
        <strain evidence="5">CBS 480.64</strain>
    </source>
</reference>
<dbReference type="Gene3D" id="3.30.200.20">
    <property type="entry name" value="Phosphorylase Kinase, domain 1"/>
    <property type="match status" value="1"/>
</dbReference>
<feature type="region of interest" description="Disordered" evidence="3">
    <location>
        <begin position="1"/>
        <end position="92"/>
    </location>
</feature>
<feature type="compositionally biased region" description="Low complexity" evidence="3">
    <location>
        <begin position="39"/>
        <end position="52"/>
    </location>
</feature>
<evidence type="ECO:0000313" key="5">
    <source>
        <dbReference type="EMBL" id="KAF2863250.1"/>
    </source>
</evidence>
<organism evidence="5 6">
    <name type="scientific">Piedraia hortae CBS 480.64</name>
    <dbReference type="NCBI Taxonomy" id="1314780"/>
    <lineage>
        <taxon>Eukaryota</taxon>
        <taxon>Fungi</taxon>
        <taxon>Dikarya</taxon>
        <taxon>Ascomycota</taxon>
        <taxon>Pezizomycotina</taxon>
        <taxon>Dothideomycetes</taxon>
        <taxon>Dothideomycetidae</taxon>
        <taxon>Capnodiales</taxon>
        <taxon>Piedraiaceae</taxon>
        <taxon>Piedraia</taxon>
    </lineage>
</organism>
<evidence type="ECO:0000313" key="6">
    <source>
        <dbReference type="Proteomes" id="UP000799421"/>
    </source>
</evidence>
<keyword evidence="2" id="KW-0067">ATP-binding</keyword>
<dbReference type="PANTHER" id="PTHR24346">
    <property type="entry name" value="MAP/MICROTUBULE AFFINITY-REGULATING KINASE"/>
    <property type="match status" value="1"/>
</dbReference>